<evidence type="ECO:0000313" key="6">
    <source>
        <dbReference type="RefSeq" id="XP_056688473.1"/>
    </source>
</evidence>
<dbReference type="Pfam" id="PF13960">
    <property type="entry name" value="DUF4218"/>
    <property type="match status" value="1"/>
</dbReference>
<reference evidence="5" key="1">
    <citation type="journal article" date="2021" name="Nat. Commun.">
        <title>Genomic analyses provide insights into spinach domestication and the genetic basis of agronomic traits.</title>
        <authorList>
            <person name="Cai X."/>
            <person name="Sun X."/>
            <person name="Xu C."/>
            <person name="Sun H."/>
            <person name="Wang X."/>
            <person name="Ge C."/>
            <person name="Zhang Z."/>
            <person name="Wang Q."/>
            <person name="Fei Z."/>
            <person name="Jiao C."/>
            <person name="Wang Q."/>
        </authorList>
    </citation>
    <scope>NUCLEOTIDE SEQUENCE [LARGE SCALE GENOMIC DNA]</scope>
    <source>
        <strain evidence="5">cv. Varoflay</strain>
    </source>
</reference>
<evidence type="ECO:0000259" key="4">
    <source>
        <dbReference type="Pfam" id="PF13963"/>
    </source>
</evidence>
<dbReference type="InterPro" id="IPR004242">
    <property type="entry name" value="Transposase_21"/>
</dbReference>
<feature type="region of interest" description="Disordered" evidence="1">
    <location>
        <begin position="541"/>
        <end position="568"/>
    </location>
</feature>
<dbReference type="InterPro" id="IPR025452">
    <property type="entry name" value="DUF4218"/>
</dbReference>
<proteinExistence type="predicted"/>
<dbReference type="Proteomes" id="UP000813463">
    <property type="component" value="Chromosome 6"/>
</dbReference>
<keyword evidence="5" id="KW-1185">Reference proteome</keyword>
<dbReference type="Pfam" id="PF13952">
    <property type="entry name" value="DUF4216"/>
    <property type="match status" value="1"/>
</dbReference>
<feature type="compositionally biased region" description="Basic and acidic residues" evidence="1">
    <location>
        <begin position="620"/>
        <end position="632"/>
    </location>
</feature>
<evidence type="ECO:0008006" key="7">
    <source>
        <dbReference type="Google" id="ProtNLM"/>
    </source>
</evidence>
<evidence type="ECO:0000259" key="3">
    <source>
        <dbReference type="Pfam" id="PF13960"/>
    </source>
</evidence>
<protein>
    <recommendedName>
        <fullName evidence="7">Transposase-associated domain-containing protein</fullName>
    </recommendedName>
</protein>
<accession>A0ABM3QYK4</accession>
<sequence>MDTSWIDLRNGDPAYYSGCLKFMELAKETLVEGKTRCPCNKCKLNKWHFVEEVGGHILLNGFLKKYRNWVFHRKVNEGRNSFETPSGLGNAVGQDDMGELLRASFGVDNSESHNESQGMPEDEVFYDMHEEFDFHCEVDNEFPSSNSGEEDAKCKRLMEAADKVLYEGCTTFSKLSFILHLFHLKCMFHWSAESFTKLLELLIDAFPQIKEFPSSYYEGKKIVNDLGLGYEKIDACPNNCILYWGVFADKDECHVWHTSRWKTVKEKEDNKSEKGKKICKKGEPAKVMRYFPLIPRLKRLYMSSKTAKDMRWHFEHKDDKILRHPSDGEAWKSFDKRYVEFAEDPRSVRLGLASDGFNPYRLMNTNYSTWPVILIPYNLPPWLCMKPSSFILSLLIPGKHSPGMDIDVYLQPLIHELKLLWEGVPAFDAHSGNKFKMRAALHSTINDFPAYAMLSGWSTRGYKACPTCAHNTNSYWFGGRMCYPGHRKWLPIDHPYRSQGNLFDGENEYGVAPVPASGIDILKELEKVKYVYGQSKKAQPKKISKKRKRLQGGTSHDEPDDDDGGEEEANVIWKKKSLLFELEYWKHNPLRHNLDVMHIEKNVCDNVIGTLLDMDKSRDDKQARQALKDKNIKSHLWPQSDPNRVNDHLPPAEYTMSTEEKERFLRVIEKLKVPDGYGSNLQRCVNIKQRKLINLKSHENHVLMQDILPIALRASNATKVIDLLEELSDFFKNICSTTIHSDDLDTIQSKLVLTLCKLEKAFLPIFFTIMVHLLIHLVDEVKLGGPVQYRWMYPIERYLAFLKSHVSNKAQPEGSIVEGYLLWETITFCSRYLESVETIFTRPKRNEDGVLDNDTYLYHSGCRVVGKQENVRLDDKSLRQIHRYVLLHSDEMKPIIDAFICQKRQEDECGGSQSNEIVENGWIINEFPEWLRNQAYNIDVSTTEGKLRKALAGGLSNYSKKLKSVIVNGYKFDTVERERFRKTQNSGVFVEADGQEYYGRLQDIFELNYYGSFKVIMFRCEWVDIHRGLKTNPNGSVRVNFSKLMHTGRNFHDDPFVFSSQAKQCFYIEDEIQQGWSHVVKTKPRDFFDIGDDEP</sequence>
<feature type="compositionally biased region" description="Acidic residues" evidence="1">
    <location>
        <begin position="558"/>
        <end position="568"/>
    </location>
</feature>
<gene>
    <name evidence="6" type="primary">LOC130463382</name>
</gene>
<feature type="domain" description="DUF4216" evidence="2">
    <location>
        <begin position="1006"/>
        <end position="1078"/>
    </location>
</feature>
<dbReference type="GeneID" id="130463382"/>
<organism evidence="5 6">
    <name type="scientific">Spinacia oleracea</name>
    <name type="common">Spinach</name>
    <dbReference type="NCBI Taxonomy" id="3562"/>
    <lineage>
        <taxon>Eukaryota</taxon>
        <taxon>Viridiplantae</taxon>
        <taxon>Streptophyta</taxon>
        <taxon>Embryophyta</taxon>
        <taxon>Tracheophyta</taxon>
        <taxon>Spermatophyta</taxon>
        <taxon>Magnoliopsida</taxon>
        <taxon>eudicotyledons</taxon>
        <taxon>Gunneridae</taxon>
        <taxon>Pentapetalae</taxon>
        <taxon>Caryophyllales</taxon>
        <taxon>Chenopodiaceae</taxon>
        <taxon>Chenopodioideae</taxon>
        <taxon>Anserineae</taxon>
        <taxon>Spinacia</taxon>
    </lineage>
</organism>
<dbReference type="RefSeq" id="XP_056688473.1">
    <property type="nucleotide sequence ID" value="XM_056832495.1"/>
</dbReference>
<evidence type="ECO:0000259" key="2">
    <source>
        <dbReference type="Pfam" id="PF13952"/>
    </source>
</evidence>
<feature type="region of interest" description="Disordered" evidence="1">
    <location>
        <begin position="620"/>
        <end position="647"/>
    </location>
</feature>
<dbReference type="InterPro" id="IPR029480">
    <property type="entry name" value="Transpos_assoc"/>
</dbReference>
<feature type="compositionally biased region" description="Basic residues" evidence="1">
    <location>
        <begin position="541"/>
        <end position="550"/>
    </location>
</feature>
<feature type="domain" description="DUF4218" evidence="3">
    <location>
        <begin position="734"/>
        <end position="846"/>
    </location>
</feature>
<dbReference type="PANTHER" id="PTHR10775:SF192">
    <property type="match status" value="1"/>
</dbReference>
<dbReference type="Pfam" id="PF13963">
    <property type="entry name" value="Transpos_assoc"/>
    <property type="match status" value="1"/>
</dbReference>
<name>A0ABM3QYK4_SPIOL</name>
<dbReference type="Pfam" id="PF02992">
    <property type="entry name" value="Transposase_21"/>
    <property type="match status" value="1"/>
</dbReference>
<evidence type="ECO:0000256" key="1">
    <source>
        <dbReference type="SAM" id="MobiDB-lite"/>
    </source>
</evidence>
<evidence type="ECO:0000313" key="5">
    <source>
        <dbReference type="Proteomes" id="UP000813463"/>
    </source>
</evidence>
<reference evidence="6" key="2">
    <citation type="submission" date="2025-08" db="UniProtKB">
        <authorList>
            <consortium name="RefSeq"/>
        </authorList>
    </citation>
    <scope>IDENTIFICATION</scope>
    <source>
        <tissue evidence="6">Leaf</tissue>
    </source>
</reference>
<feature type="domain" description="Transposase-associated" evidence="4">
    <location>
        <begin position="4"/>
        <end position="72"/>
    </location>
</feature>
<dbReference type="InterPro" id="IPR025312">
    <property type="entry name" value="DUF4216"/>
</dbReference>
<dbReference type="PANTHER" id="PTHR10775">
    <property type="entry name" value="OS08G0208400 PROTEIN"/>
    <property type="match status" value="1"/>
</dbReference>